<feature type="region of interest" description="Disordered" evidence="3">
    <location>
        <begin position="382"/>
        <end position="441"/>
    </location>
</feature>
<dbReference type="InterPro" id="IPR032677">
    <property type="entry name" value="GTP_cyclohydro_II"/>
</dbReference>
<accession>A0A4P9X7A1</accession>
<dbReference type="AlphaFoldDB" id="A0A4P9X7A1"/>
<comment type="pathway">
    <text evidence="1">Cofactor biosynthesis; riboflavin biosynthesis.</text>
</comment>
<keyword evidence="2" id="KW-0686">Riboflavin biosynthesis</keyword>
<feature type="compositionally biased region" description="Basic and acidic residues" evidence="3">
    <location>
        <begin position="392"/>
        <end position="405"/>
    </location>
</feature>
<proteinExistence type="predicted"/>
<evidence type="ECO:0000313" key="6">
    <source>
        <dbReference type="Proteomes" id="UP000274922"/>
    </source>
</evidence>
<dbReference type="Pfam" id="PF00925">
    <property type="entry name" value="GTP_cyclohydro2"/>
    <property type="match status" value="2"/>
</dbReference>
<evidence type="ECO:0000313" key="5">
    <source>
        <dbReference type="EMBL" id="RKP01106.1"/>
    </source>
</evidence>
<organism evidence="5 6">
    <name type="scientific">Caulochytrium protostelioides</name>
    <dbReference type="NCBI Taxonomy" id="1555241"/>
    <lineage>
        <taxon>Eukaryota</taxon>
        <taxon>Fungi</taxon>
        <taxon>Fungi incertae sedis</taxon>
        <taxon>Chytridiomycota</taxon>
        <taxon>Chytridiomycota incertae sedis</taxon>
        <taxon>Chytridiomycetes</taxon>
        <taxon>Caulochytriales</taxon>
        <taxon>Caulochytriaceae</taxon>
        <taxon>Caulochytrium</taxon>
    </lineage>
</organism>
<dbReference type="Gene3D" id="3.40.50.10990">
    <property type="entry name" value="GTP cyclohydrolase II"/>
    <property type="match status" value="1"/>
</dbReference>
<feature type="compositionally biased region" description="Basic and acidic residues" evidence="3">
    <location>
        <begin position="666"/>
        <end position="682"/>
    </location>
</feature>
<feature type="compositionally biased region" description="Acidic residues" evidence="3">
    <location>
        <begin position="221"/>
        <end position="235"/>
    </location>
</feature>
<evidence type="ECO:0000259" key="4">
    <source>
        <dbReference type="Pfam" id="PF00925"/>
    </source>
</evidence>
<dbReference type="PANTHER" id="PTHR21327">
    <property type="entry name" value="GTP CYCLOHYDROLASE II-RELATED"/>
    <property type="match status" value="1"/>
</dbReference>
<feature type="region of interest" description="Disordered" evidence="3">
    <location>
        <begin position="150"/>
        <end position="178"/>
    </location>
</feature>
<feature type="region of interest" description="Disordered" evidence="3">
    <location>
        <begin position="217"/>
        <end position="273"/>
    </location>
</feature>
<dbReference type="OrthoDB" id="5569761at2759"/>
<feature type="domain" description="GTP cyclohydrolase II" evidence="4">
    <location>
        <begin position="442"/>
        <end position="531"/>
    </location>
</feature>
<protein>
    <recommendedName>
        <fullName evidence="4">GTP cyclohydrolase II domain-containing protein</fullName>
    </recommendedName>
</protein>
<dbReference type="EMBL" id="ML014185">
    <property type="protein sequence ID" value="RKP01106.1"/>
    <property type="molecule type" value="Genomic_DNA"/>
</dbReference>
<evidence type="ECO:0000256" key="1">
    <source>
        <dbReference type="ARBA" id="ARBA00005104"/>
    </source>
</evidence>
<name>A0A4P9X7A1_9FUNG</name>
<evidence type="ECO:0000256" key="3">
    <source>
        <dbReference type="SAM" id="MobiDB-lite"/>
    </source>
</evidence>
<keyword evidence="6" id="KW-1185">Reference proteome</keyword>
<feature type="region of interest" description="Disordered" evidence="3">
    <location>
        <begin position="290"/>
        <end position="345"/>
    </location>
</feature>
<feature type="region of interest" description="Disordered" evidence="3">
    <location>
        <begin position="1"/>
        <end position="71"/>
    </location>
</feature>
<dbReference type="PANTHER" id="PTHR21327:SF29">
    <property type="entry name" value="GTP CYCLOHYDROLASE-2"/>
    <property type="match status" value="1"/>
</dbReference>
<reference evidence="6" key="1">
    <citation type="journal article" date="2018" name="Nat. Microbiol.">
        <title>Leveraging single-cell genomics to expand the fungal tree of life.</title>
        <authorList>
            <person name="Ahrendt S.R."/>
            <person name="Quandt C.A."/>
            <person name="Ciobanu D."/>
            <person name="Clum A."/>
            <person name="Salamov A."/>
            <person name="Andreopoulos B."/>
            <person name="Cheng J.F."/>
            <person name="Woyke T."/>
            <person name="Pelin A."/>
            <person name="Henrissat B."/>
            <person name="Reynolds N.K."/>
            <person name="Benny G.L."/>
            <person name="Smith M.E."/>
            <person name="James T.Y."/>
            <person name="Grigoriev I.V."/>
        </authorList>
    </citation>
    <scope>NUCLEOTIDE SEQUENCE [LARGE SCALE GENOMIC DNA]</scope>
    <source>
        <strain evidence="6">ATCC 52028</strain>
    </source>
</reference>
<feature type="domain" description="GTP cyclohydrolase II" evidence="4">
    <location>
        <begin position="340"/>
        <end position="385"/>
    </location>
</feature>
<feature type="region of interest" description="Disordered" evidence="3">
    <location>
        <begin position="665"/>
        <end position="689"/>
    </location>
</feature>
<dbReference type="Proteomes" id="UP000274922">
    <property type="component" value="Unassembled WGS sequence"/>
</dbReference>
<feature type="compositionally biased region" description="Low complexity" evidence="3">
    <location>
        <begin position="406"/>
        <end position="418"/>
    </location>
</feature>
<dbReference type="GO" id="GO:0009231">
    <property type="term" value="P:riboflavin biosynthetic process"/>
    <property type="evidence" value="ECO:0007669"/>
    <property type="project" value="UniProtKB-KW"/>
</dbReference>
<dbReference type="STRING" id="1555241.A0A4P9X7A1"/>
<feature type="compositionally biased region" description="Pro residues" evidence="3">
    <location>
        <begin position="1"/>
        <end position="10"/>
    </location>
</feature>
<dbReference type="InterPro" id="IPR036144">
    <property type="entry name" value="RibA-like_sf"/>
</dbReference>
<dbReference type="SUPFAM" id="SSF142695">
    <property type="entry name" value="RibA-like"/>
    <property type="match status" value="2"/>
</dbReference>
<feature type="compositionally biased region" description="Basic residues" evidence="3">
    <location>
        <begin position="25"/>
        <end position="34"/>
    </location>
</feature>
<dbReference type="GO" id="GO:0019238">
    <property type="term" value="F:cyclohydrolase activity"/>
    <property type="evidence" value="ECO:0007669"/>
    <property type="project" value="TreeGrafter"/>
</dbReference>
<feature type="compositionally biased region" description="Basic and acidic residues" evidence="3">
    <location>
        <begin position="249"/>
        <end position="259"/>
    </location>
</feature>
<gene>
    <name evidence="5" type="ORF">CXG81DRAFT_19062</name>
</gene>
<evidence type="ECO:0000256" key="2">
    <source>
        <dbReference type="ARBA" id="ARBA00022619"/>
    </source>
</evidence>
<sequence length="689" mass="71996">MSPAPPPPPVSAAILSQGPHDPPRPSHHHRRRHSFPGQPVGLPLSFGHPSANGATQYPAPPYPDPLPLSRIGAMPVTSAAAAAPPAASAAAAAAPAVAPVAPLSVAQRAVAGVGPGKGVPSRPSSAHPMVDADIAAQAVPLPAPKASAGRATALSASQRPPWAATPPLHDGTTARPPPRVQVTCQVRTRITTETNGTAYIYLYTNNQNAGEDLAVVYEPSPESDDDGGDDDDDESVPIFTSQSLVAHRVPGETDRERAIRGAPPLRRFTRTVPSGAGIWGSNLSFRRAAPAAPSVRSPNTSDAAASPSHGATAPEHRQAAAATTDTANEKSAAAAADHDDDDDASDCDAPLVRIHSSCFTGETLRSCRCDCNAQLQTSMALLARQQQQHQQARRERREQRGRRPSEAAATTPEAPLASGKRNRTSRRATDATGAPARRTRRGQGGGVVLYLQQEGRGIGLREKLRAYNLIDMGYDTLTANLVLGHPADARVYDVAVAILRDLGVDRIRLLTNNADKVRQLESGGVRVVQRIGMVPKYWFPDAPATTANLAGGDAGGDADGPADGDTIPAAAAATAHHRRALSSDLVSDPKDPITLSVHANPPTVAAPVAAAPSMAGVSRRGGELLVTMATPGNVRTPDRDYYLWTKAQRMQHLLPIPSYLAQSGMARDRLTSAQHAGDDDGPHASSTPP</sequence>